<evidence type="ECO:0000256" key="1">
    <source>
        <dbReference type="SAM" id="MobiDB-lite"/>
    </source>
</evidence>
<evidence type="ECO:0000313" key="2">
    <source>
        <dbReference type="EMBL" id="MFC7216682.1"/>
    </source>
</evidence>
<dbReference type="EMBL" id="JBHSZO010000001">
    <property type="protein sequence ID" value="MFC7216682.1"/>
    <property type="molecule type" value="Genomic_DNA"/>
</dbReference>
<organism evidence="2 3">
    <name type="scientific">Streptomyces polyrhachis</name>
    <dbReference type="NCBI Taxonomy" id="1282885"/>
    <lineage>
        <taxon>Bacteria</taxon>
        <taxon>Bacillati</taxon>
        <taxon>Actinomycetota</taxon>
        <taxon>Actinomycetes</taxon>
        <taxon>Kitasatosporales</taxon>
        <taxon>Streptomycetaceae</taxon>
        <taxon>Streptomyces</taxon>
    </lineage>
</organism>
<accession>A0ABW2G7D8</accession>
<sequence length="62" mass="6987">MGKGKARRSQQSQHTDKYAVDAKGRAQRTPGVEESASMSVTETPVPMEIAEYERTERFEEGR</sequence>
<feature type="compositionally biased region" description="Basic and acidic residues" evidence="1">
    <location>
        <begin position="14"/>
        <end position="24"/>
    </location>
</feature>
<dbReference type="RefSeq" id="WP_386410412.1">
    <property type="nucleotide sequence ID" value="NZ_JBHSZO010000001.1"/>
</dbReference>
<keyword evidence="3" id="KW-1185">Reference proteome</keyword>
<gene>
    <name evidence="2" type="ORF">ACFQLX_00630</name>
</gene>
<feature type="compositionally biased region" description="Basic and acidic residues" evidence="1">
    <location>
        <begin position="51"/>
        <end position="62"/>
    </location>
</feature>
<name>A0ABW2G7D8_9ACTN</name>
<comment type="caution">
    <text evidence="2">The sequence shown here is derived from an EMBL/GenBank/DDBJ whole genome shotgun (WGS) entry which is preliminary data.</text>
</comment>
<evidence type="ECO:0000313" key="3">
    <source>
        <dbReference type="Proteomes" id="UP001596413"/>
    </source>
</evidence>
<feature type="region of interest" description="Disordered" evidence="1">
    <location>
        <begin position="1"/>
        <end position="62"/>
    </location>
</feature>
<reference evidence="3" key="1">
    <citation type="journal article" date="2019" name="Int. J. Syst. Evol. Microbiol.">
        <title>The Global Catalogue of Microorganisms (GCM) 10K type strain sequencing project: providing services to taxonomists for standard genome sequencing and annotation.</title>
        <authorList>
            <consortium name="The Broad Institute Genomics Platform"/>
            <consortium name="The Broad Institute Genome Sequencing Center for Infectious Disease"/>
            <person name="Wu L."/>
            <person name="Ma J."/>
        </authorList>
    </citation>
    <scope>NUCLEOTIDE SEQUENCE [LARGE SCALE GENOMIC DNA]</scope>
    <source>
        <strain evidence="3">CGMCC 1.13681</strain>
    </source>
</reference>
<proteinExistence type="predicted"/>
<dbReference type="Proteomes" id="UP001596413">
    <property type="component" value="Unassembled WGS sequence"/>
</dbReference>
<evidence type="ECO:0008006" key="4">
    <source>
        <dbReference type="Google" id="ProtNLM"/>
    </source>
</evidence>
<protein>
    <recommendedName>
        <fullName evidence="4">DUF3073 family protein</fullName>
    </recommendedName>
</protein>